<dbReference type="WBParaSite" id="PS1159_v2.g1121.t1">
    <property type="protein sequence ID" value="PS1159_v2.g1121.t1"/>
    <property type="gene ID" value="PS1159_v2.g1121"/>
</dbReference>
<dbReference type="Proteomes" id="UP000887580">
    <property type="component" value="Unplaced"/>
</dbReference>
<reference evidence="2" key="1">
    <citation type="submission" date="2022-11" db="UniProtKB">
        <authorList>
            <consortium name="WormBaseParasite"/>
        </authorList>
    </citation>
    <scope>IDENTIFICATION</scope>
</reference>
<organism evidence="1 2">
    <name type="scientific">Panagrolaimus sp. PS1159</name>
    <dbReference type="NCBI Taxonomy" id="55785"/>
    <lineage>
        <taxon>Eukaryota</taxon>
        <taxon>Metazoa</taxon>
        <taxon>Ecdysozoa</taxon>
        <taxon>Nematoda</taxon>
        <taxon>Chromadorea</taxon>
        <taxon>Rhabditida</taxon>
        <taxon>Tylenchina</taxon>
        <taxon>Panagrolaimomorpha</taxon>
        <taxon>Panagrolaimoidea</taxon>
        <taxon>Panagrolaimidae</taxon>
        <taxon>Panagrolaimus</taxon>
    </lineage>
</organism>
<proteinExistence type="predicted"/>
<sequence>MEIFQHGIFVLFINFVLSAENFTCYHGEGSGTKYVPKPCPSKICIIFNAACGSYTSTTCYAENNPMKVIQAFKNATFYYNTSPQSTSFGYCTTTGCNKAMRSLINPIIIQHDPLSFDNLLAPSVKKEEVKKILQNGIKLPNGINENVTFKFVGQTFKTSKTPWIAFSILFKNNTSIRIQINFNLVKSQLLAKSITSKTIESKTSTWINSTKPGGKITITLKKSSNYQLTINNQDYQTTLNNVIYNSLYSNSNKAITLITYGGAWSMAEASLIDSTSKITNLQIVPTFYSNLIQLNVAKIKGTSKSPKLAINEFNWVQTKTQWTMLLPEMASNQMINYEFRKSANPQSDLVKVQYQFLPTLPVSQYIIFWKRLNSVWSTSGVVRLNNCDEYKIGVMLNSVNFYCDEKNVHNITYLNIANLITKTYQNGAVLTPCSKQDPFHRLLGLMPRITGLYLISLQQLS</sequence>
<name>A0AC35EVK8_9BILA</name>
<accession>A0AC35EVK8</accession>
<evidence type="ECO:0000313" key="1">
    <source>
        <dbReference type="Proteomes" id="UP000887580"/>
    </source>
</evidence>
<protein>
    <submittedName>
        <fullName evidence="2">Uncharacterized protein</fullName>
    </submittedName>
</protein>
<evidence type="ECO:0000313" key="2">
    <source>
        <dbReference type="WBParaSite" id="PS1159_v2.g1121.t1"/>
    </source>
</evidence>